<proteinExistence type="predicted"/>
<dbReference type="Proteomes" id="UP000612456">
    <property type="component" value="Unassembled WGS sequence"/>
</dbReference>
<gene>
    <name evidence="1" type="ORF">GCM10010911_56340</name>
</gene>
<evidence type="ECO:0000313" key="1">
    <source>
        <dbReference type="EMBL" id="GGD90389.1"/>
    </source>
</evidence>
<keyword evidence="2" id="KW-1185">Reference proteome</keyword>
<reference evidence="1" key="1">
    <citation type="journal article" date="2014" name="Int. J. Syst. Evol. Microbiol.">
        <title>Complete genome sequence of Corynebacterium casei LMG S-19264T (=DSM 44701T), isolated from a smear-ripened cheese.</title>
        <authorList>
            <consortium name="US DOE Joint Genome Institute (JGI-PGF)"/>
            <person name="Walter F."/>
            <person name="Albersmeier A."/>
            <person name="Kalinowski J."/>
            <person name="Ruckert C."/>
        </authorList>
    </citation>
    <scope>NUCLEOTIDE SEQUENCE</scope>
    <source>
        <strain evidence="1">CGMCC 1.15178</strain>
    </source>
</reference>
<protein>
    <submittedName>
        <fullName evidence="1">Uncharacterized protein</fullName>
    </submittedName>
</protein>
<evidence type="ECO:0000313" key="2">
    <source>
        <dbReference type="Proteomes" id="UP000612456"/>
    </source>
</evidence>
<dbReference type="AlphaFoldDB" id="A0A916ZDR5"/>
<dbReference type="EMBL" id="BMHP01000005">
    <property type="protein sequence ID" value="GGD90389.1"/>
    <property type="molecule type" value="Genomic_DNA"/>
</dbReference>
<accession>A0A916ZDR5</accession>
<name>A0A916ZDR5_9BACL</name>
<comment type="caution">
    <text evidence="1">The sequence shown here is derived from an EMBL/GenBank/DDBJ whole genome shotgun (WGS) entry which is preliminary data.</text>
</comment>
<sequence>MMSENVNEQELVQYIAGETKADAAAIKLVLKHEQTFINNSKENAKGEVEVDSDELVDYVLSRPDIKLDELTVESILEAEMDFLMEKGVAGYED</sequence>
<organism evidence="1 2">
    <name type="scientific">Paenibacillus nasutitermitis</name>
    <dbReference type="NCBI Taxonomy" id="1652958"/>
    <lineage>
        <taxon>Bacteria</taxon>
        <taxon>Bacillati</taxon>
        <taxon>Bacillota</taxon>
        <taxon>Bacilli</taxon>
        <taxon>Bacillales</taxon>
        <taxon>Paenibacillaceae</taxon>
        <taxon>Paenibacillus</taxon>
    </lineage>
</organism>
<reference evidence="1" key="2">
    <citation type="submission" date="2020-09" db="EMBL/GenBank/DDBJ databases">
        <authorList>
            <person name="Sun Q."/>
            <person name="Zhou Y."/>
        </authorList>
    </citation>
    <scope>NUCLEOTIDE SEQUENCE</scope>
    <source>
        <strain evidence="1">CGMCC 1.15178</strain>
    </source>
</reference>